<sequence length="240" mass="24972">MCLRAMSRDFLEIVLPNPVLSVGAAAGAAAASLVAVAFGAAVSRVDPCPLLCSRDLDGDWRRLALAAAAVSGTGLARTVSGRPGRDLPAETGLSGTFVRSCWGRAVGVEGLEEEEEEEYAGRGLSPGGGPVAGLVLEGVEEREAMGWEVCLEADDEVGRLPGVDGLEEVTEAILVLRADALPEPLEEWAAKMEARATELLLAAALAGVLLSESGAGTCNRGVETEIPSVREKWIDKIAEH</sequence>
<evidence type="ECO:0000313" key="3">
    <source>
        <dbReference type="Proteomes" id="UP000663760"/>
    </source>
</evidence>
<dbReference type="AlphaFoldDB" id="A0A7I8IAG7"/>
<organism evidence="1">
    <name type="scientific">Spirodela intermedia</name>
    <name type="common">Intermediate duckweed</name>
    <dbReference type="NCBI Taxonomy" id="51605"/>
    <lineage>
        <taxon>Eukaryota</taxon>
        <taxon>Viridiplantae</taxon>
        <taxon>Streptophyta</taxon>
        <taxon>Embryophyta</taxon>
        <taxon>Tracheophyta</taxon>
        <taxon>Spermatophyta</taxon>
        <taxon>Magnoliopsida</taxon>
        <taxon>Liliopsida</taxon>
        <taxon>Araceae</taxon>
        <taxon>Lemnoideae</taxon>
        <taxon>Spirodela</taxon>
    </lineage>
</organism>
<dbReference type="EMBL" id="LR746264">
    <property type="protein sequence ID" value="CAA7389215.1"/>
    <property type="molecule type" value="Genomic_DNA"/>
</dbReference>
<reference evidence="1" key="1">
    <citation type="submission" date="2019-12" db="EMBL/GenBank/DDBJ databases">
        <authorList>
            <person name="Scholz U."/>
            <person name="Mascher M."/>
            <person name="Fiebig A."/>
        </authorList>
    </citation>
    <scope>NUCLEOTIDE SEQUENCE</scope>
</reference>
<gene>
    <name evidence="1" type="ORF">SI7747_01001170</name>
    <name evidence="2" type="ORF">SI8410_01001293</name>
</gene>
<accession>A0A7I8IAG7</accession>
<dbReference type="EMBL" id="LR743588">
    <property type="protein sequence ID" value="CAA2614801.1"/>
    <property type="molecule type" value="Genomic_DNA"/>
</dbReference>
<protein>
    <submittedName>
        <fullName evidence="1">Uncharacterized protein</fullName>
    </submittedName>
</protein>
<name>A0A7I8IAG7_SPIIN</name>
<keyword evidence="3" id="KW-1185">Reference proteome</keyword>
<proteinExistence type="predicted"/>
<evidence type="ECO:0000313" key="1">
    <source>
        <dbReference type="EMBL" id="CAA2614801.1"/>
    </source>
</evidence>
<dbReference type="Proteomes" id="UP000663760">
    <property type="component" value="Chromosome 1"/>
</dbReference>
<evidence type="ECO:0000313" key="2">
    <source>
        <dbReference type="EMBL" id="CAA7389215.1"/>
    </source>
</evidence>